<sequence>MTAMTHQIPLAQTQHRSPAVSFALPTLGIEVDDSEGQFLFARIKGDICLVQLTHQDPSSSTLDISFFRHEFISIFRYSHCARVQVADVRILESLHAHDVRYEEDSGTVFLAKDLVARLRKMTDANMMVKAGRGRPVPGRRRS</sequence>
<dbReference type="EMBL" id="MU267737">
    <property type="protein sequence ID" value="KAH7909876.1"/>
    <property type="molecule type" value="Genomic_DNA"/>
</dbReference>
<evidence type="ECO:0000313" key="1">
    <source>
        <dbReference type="EMBL" id="KAH7909876.1"/>
    </source>
</evidence>
<evidence type="ECO:0000313" key="2">
    <source>
        <dbReference type="Proteomes" id="UP000790377"/>
    </source>
</evidence>
<organism evidence="1 2">
    <name type="scientific">Hygrophoropsis aurantiaca</name>
    <dbReference type="NCBI Taxonomy" id="72124"/>
    <lineage>
        <taxon>Eukaryota</taxon>
        <taxon>Fungi</taxon>
        <taxon>Dikarya</taxon>
        <taxon>Basidiomycota</taxon>
        <taxon>Agaricomycotina</taxon>
        <taxon>Agaricomycetes</taxon>
        <taxon>Agaricomycetidae</taxon>
        <taxon>Boletales</taxon>
        <taxon>Coniophorineae</taxon>
        <taxon>Hygrophoropsidaceae</taxon>
        <taxon>Hygrophoropsis</taxon>
    </lineage>
</organism>
<name>A0ACB8A8R9_9AGAM</name>
<gene>
    <name evidence="1" type="ORF">BJ138DRAFT_1154223</name>
</gene>
<dbReference type="Proteomes" id="UP000790377">
    <property type="component" value="Unassembled WGS sequence"/>
</dbReference>
<keyword evidence="2" id="KW-1185">Reference proteome</keyword>
<comment type="caution">
    <text evidence="1">The sequence shown here is derived from an EMBL/GenBank/DDBJ whole genome shotgun (WGS) entry which is preliminary data.</text>
</comment>
<proteinExistence type="predicted"/>
<accession>A0ACB8A8R9</accession>
<reference evidence="1" key="1">
    <citation type="journal article" date="2021" name="New Phytol.">
        <title>Evolutionary innovations through gain and loss of genes in the ectomycorrhizal Boletales.</title>
        <authorList>
            <person name="Wu G."/>
            <person name="Miyauchi S."/>
            <person name="Morin E."/>
            <person name="Kuo A."/>
            <person name="Drula E."/>
            <person name="Varga T."/>
            <person name="Kohler A."/>
            <person name="Feng B."/>
            <person name="Cao Y."/>
            <person name="Lipzen A."/>
            <person name="Daum C."/>
            <person name="Hundley H."/>
            <person name="Pangilinan J."/>
            <person name="Johnson J."/>
            <person name="Barry K."/>
            <person name="LaButti K."/>
            <person name="Ng V."/>
            <person name="Ahrendt S."/>
            <person name="Min B."/>
            <person name="Choi I.G."/>
            <person name="Park H."/>
            <person name="Plett J.M."/>
            <person name="Magnuson J."/>
            <person name="Spatafora J.W."/>
            <person name="Nagy L.G."/>
            <person name="Henrissat B."/>
            <person name="Grigoriev I.V."/>
            <person name="Yang Z.L."/>
            <person name="Xu J."/>
            <person name="Martin F.M."/>
        </authorList>
    </citation>
    <scope>NUCLEOTIDE SEQUENCE</scope>
    <source>
        <strain evidence="1">ATCC 28755</strain>
    </source>
</reference>
<protein>
    <submittedName>
        <fullName evidence="1">Uncharacterized protein</fullName>
    </submittedName>
</protein>